<protein>
    <submittedName>
        <fullName evidence="7">2-hydroxyacid dehydrogenase</fullName>
        <ecNumber evidence="7">1.-.-.-</ecNumber>
    </submittedName>
</protein>
<evidence type="ECO:0000256" key="3">
    <source>
        <dbReference type="ARBA" id="ARBA00023027"/>
    </source>
</evidence>
<dbReference type="EC" id="1.-.-.-" evidence="7"/>
<dbReference type="GO" id="GO:0051287">
    <property type="term" value="F:NAD binding"/>
    <property type="evidence" value="ECO:0007669"/>
    <property type="project" value="InterPro"/>
</dbReference>
<dbReference type="PROSITE" id="PS00671">
    <property type="entry name" value="D_2_HYDROXYACID_DH_3"/>
    <property type="match status" value="1"/>
</dbReference>
<evidence type="ECO:0000313" key="8">
    <source>
        <dbReference type="Proteomes" id="UP000316426"/>
    </source>
</evidence>
<dbReference type="SUPFAM" id="SSF51735">
    <property type="entry name" value="NAD(P)-binding Rossmann-fold domains"/>
    <property type="match status" value="1"/>
</dbReference>
<reference evidence="7 8" key="1">
    <citation type="submission" date="2019-02" db="EMBL/GenBank/DDBJ databases">
        <title>Deep-cultivation of Planctomycetes and their phenomic and genomic characterization uncovers novel biology.</title>
        <authorList>
            <person name="Wiegand S."/>
            <person name="Jogler M."/>
            <person name="Boedeker C."/>
            <person name="Pinto D."/>
            <person name="Vollmers J."/>
            <person name="Rivas-Marin E."/>
            <person name="Kohn T."/>
            <person name="Peeters S.H."/>
            <person name="Heuer A."/>
            <person name="Rast P."/>
            <person name="Oberbeckmann S."/>
            <person name="Bunk B."/>
            <person name="Jeske O."/>
            <person name="Meyerdierks A."/>
            <person name="Storesund J.E."/>
            <person name="Kallscheuer N."/>
            <person name="Luecker S."/>
            <person name="Lage O.M."/>
            <person name="Pohl T."/>
            <person name="Merkel B.J."/>
            <person name="Hornburger P."/>
            <person name="Mueller R.-W."/>
            <person name="Bruemmer F."/>
            <person name="Labrenz M."/>
            <person name="Spormann A.M."/>
            <person name="Op den Camp H."/>
            <person name="Overmann J."/>
            <person name="Amann R."/>
            <person name="Jetten M.S.M."/>
            <person name="Mascher T."/>
            <person name="Medema M.H."/>
            <person name="Devos D.P."/>
            <person name="Kaster A.-K."/>
            <person name="Ovreas L."/>
            <person name="Rohde M."/>
            <person name="Galperin M.Y."/>
            <person name="Jogler C."/>
        </authorList>
    </citation>
    <scope>NUCLEOTIDE SEQUENCE [LARGE SCALE GENOMIC DNA]</scope>
    <source>
        <strain evidence="7 8">Spa11</strain>
    </source>
</reference>
<evidence type="ECO:0000259" key="5">
    <source>
        <dbReference type="Pfam" id="PF00389"/>
    </source>
</evidence>
<feature type="domain" description="D-isomer specific 2-hydroxyacid dehydrogenase catalytic" evidence="5">
    <location>
        <begin position="20"/>
        <end position="312"/>
    </location>
</feature>
<name>A0A518K2Q4_9BACT</name>
<dbReference type="InterPro" id="IPR006140">
    <property type="entry name" value="D-isomer_DH_NAD-bd"/>
</dbReference>
<comment type="similarity">
    <text evidence="1 4">Belongs to the D-isomer specific 2-hydroxyacid dehydrogenase family.</text>
</comment>
<evidence type="ECO:0000256" key="2">
    <source>
        <dbReference type="ARBA" id="ARBA00023002"/>
    </source>
</evidence>
<evidence type="ECO:0000259" key="6">
    <source>
        <dbReference type="Pfam" id="PF02826"/>
    </source>
</evidence>
<dbReference type="GO" id="GO:0016616">
    <property type="term" value="F:oxidoreductase activity, acting on the CH-OH group of donors, NAD or NADP as acceptor"/>
    <property type="evidence" value="ECO:0007669"/>
    <property type="project" value="InterPro"/>
</dbReference>
<dbReference type="RefSeq" id="WP_145105693.1">
    <property type="nucleotide sequence ID" value="NZ_CP036349.1"/>
</dbReference>
<dbReference type="Proteomes" id="UP000316426">
    <property type="component" value="Chromosome"/>
</dbReference>
<dbReference type="KEGG" id="bmei:Spa11_02420"/>
<keyword evidence="3" id="KW-0520">NAD</keyword>
<dbReference type="CDD" id="cd05299">
    <property type="entry name" value="CtBP_dh"/>
    <property type="match status" value="1"/>
</dbReference>
<dbReference type="AlphaFoldDB" id="A0A518K2Q4"/>
<dbReference type="PANTHER" id="PTHR43761">
    <property type="entry name" value="D-ISOMER SPECIFIC 2-HYDROXYACID DEHYDROGENASE FAMILY PROTEIN (AFU_ORTHOLOGUE AFUA_1G13630)"/>
    <property type="match status" value="1"/>
</dbReference>
<keyword evidence="8" id="KW-1185">Reference proteome</keyword>
<dbReference type="Pfam" id="PF00389">
    <property type="entry name" value="2-Hacid_dh"/>
    <property type="match status" value="1"/>
</dbReference>
<evidence type="ECO:0000256" key="1">
    <source>
        <dbReference type="ARBA" id="ARBA00005854"/>
    </source>
</evidence>
<dbReference type="Pfam" id="PF02826">
    <property type="entry name" value="2-Hacid_dh_C"/>
    <property type="match status" value="1"/>
</dbReference>
<dbReference type="InterPro" id="IPR036291">
    <property type="entry name" value="NAD(P)-bd_dom_sf"/>
</dbReference>
<dbReference type="InterPro" id="IPR006139">
    <property type="entry name" value="D-isomer_2_OHA_DH_cat_dom"/>
</dbReference>
<dbReference type="PANTHER" id="PTHR43761:SF1">
    <property type="entry name" value="D-ISOMER SPECIFIC 2-HYDROXYACID DEHYDROGENASE CATALYTIC DOMAIN-CONTAINING PROTEIN-RELATED"/>
    <property type="match status" value="1"/>
</dbReference>
<dbReference type="SUPFAM" id="SSF52283">
    <property type="entry name" value="Formate/glycerate dehydrogenase catalytic domain-like"/>
    <property type="match status" value="1"/>
</dbReference>
<dbReference type="GO" id="GO:0003714">
    <property type="term" value="F:transcription corepressor activity"/>
    <property type="evidence" value="ECO:0007669"/>
    <property type="project" value="InterPro"/>
</dbReference>
<keyword evidence="2 4" id="KW-0560">Oxidoreductase</keyword>
<dbReference type="InterPro" id="IPR043322">
    <property type="entry name" value="CtBP"/>
</dbReference>
<gene>
    <name evidence="7" type="ORF">Spa11_02420</name>
</gene>
<dbReference type="FunFam" id="3.40.50.720:FF:000203">
    <property type="entry name" value="D-3-phosphoglycerate dehydrogenase (SerA)"/>
    <property type="match status" value="1"/>
</dbReference>
<organism evidence="7 8">
    <name type="scientific">Botrimarina mediterranea</name>
    <dbReference type="NCBI Taxonomy" id="2528022"/>
    <lineage>
        <taxon>Bacteria</taxon>
        <taxon>Pseudomonadati</taxon>
        <taxon>Planctomycetota</taxon>
        <taxon>Planctomycetia</taxon>
        <taxon>Pirellulales</taxon>
        <taxon>Lacipirellulaceae</taxon>
        <taxon>Botrimarina</taxon>
    </lineage>
</organism>
<dbReference type="EMBL" id="CP036349">
    <property type="protein sequence ID" value="QDV72072.1"/>
    <property type="molecule type" value="Genomic_DNA"/>
</dbReference>
<dbReference type="InterPro" id="IPR029753">
    <property type="entry name" value="D-isomer_DH_CS"/>
</dbReference>
<dbReference type="InterPro" id="IPR050418">
    <property type="entry name" value="D-iso_2-hydroxyacid_DH_PdxB"/>
</dbReference>
<evidence type="ECO:0000256" key="4">
    <source>
        <dbReference type="RuleBase" id="RU003719"/>
    </source>
</evidence>
<sequence>MPRAFYTDWPWPDIEIERVILAEAGCSIDVSPDNKEATLAEHVGDADVILTCWAPVTARVIDAATNCRHICRTGIGLDNIDVGHATKKGVLVTNVPDYCIEEVAEHALALIFALGRKIADGHLATKRGEYSLVGSLPIERIGGKTLGVVGLGRTGTLLAKKARAIGMRVIGTNRSRQAPEGVKWVTLDELLAQSDYVSLNCPLTDATRHLMNAKSLRQMKPSAFLVNTSRGGLVDHPALAEALEAGALAGAALDVQDREPPDLSQPPYNDRRVIVTPHTAFVSTEATTELRTRVAHQAVDFLQGRTPEQIVNPSVLSG</sequence>
<accession>A0A518K2Q4</accession>
<evidence type="ECO:0000313" key="7">
    <source>
        <dbReference type="EMBL" id="QDV72072.1"/>
    </source>
</evidence>
<feature type="domain" description="D-isomer specific 2-hydroxyacid dehydrogenase NAD-binding" evidence="6">
    <location>
        <begin position="108"/>
        <end position="280"/>
    </location>
</feature>
<proteinExistence type="inferred from homology"/>
<dbReference type="Gene3D" id="3.40.50.720">
    <property type="entry name" value="NAD(P)-binding Rossmann-like Domain"/>
    <property type="match status" value="2"/>
</dbReference>